<evidence type="ECO:0000313" key="4">
    <source>
        <dbReference type="EMBL" id="ORE15407.1"/>
    </source>
</evidence>
<dbReference type="InterPro" id="IPR009009">
    <property type="entry name" value="RlpA-like_DPBB"/>
</dbReference>
<dbReference type="Pfam" id="PF03330">
    <property type="entry name" value="DPBB_1"/>
    <property type="match status" value="1"/>
</dbReference>
<name>A0A1X0RTP3_RHIZD</name>
<keyword evidence="2" id="KW-0812">Transmembrane</keyword>
<keyword evidence="1" id="KW-0732">Signal</keyword>
<dbReference type="SUPFAM" id="SSF50685">
    <property type="entry name" value="Barwin-like endoglucanases"/>
    <property type="match status" value="1"/>
</dbReference>
<dbReference type="AlphaFoldDB" id="A0A1X0RTP3"/>
<organism evidence="4 5">
    <name type="scientific">Rhizopus microsporus</name>
    <dbReference type="NCBI Taxonomy" id="58291"/>
    <lineage>
        <taxon>Eukaryota</taxon>
        <taxon>Fungi</taxon>
        <taxon>Fungi incertae sedis</taxon>
        <taxon>Mucoromycota</taxon>
        <taxon>Mucoromycotina</taxon>
        <taxon>Mucoromycetes</taxon>
        <taxon>Mucorales</taxon>
        <taxon>Mucorineae</taxon>
        <taxon>Rhizopodaceae</taxon>
        <taxon>Rhizopus</taxon>
    </lineage>
</organism>
<dbReference type="EMBL" id="KV921425">
    <property type="protein sequence ID" value="ORE15407.1"/>
    <property type="molecule type" value="Genomic_DNA"/>
</dbReference>
<dbReference type="Gene3D" id="2.40.40.10">
    <property type="entry name" value="RlpA-like domain"/>
    <property type="match status" value="1"/>
</dbReference>
<accession>A0A1X0RTP3</accession>
<keyword evidence="2" id="KW-0472">Membrane</keyword>
<evidence type="ECO:0000259" key="3">
    <source>
        <dbReference type="Pfam" id="PF03330"/>
    </source>
</evidence>
<evidence type="ECO:0000313" key="5">
    <source>
        <dbReference type="Proteomes" id="UP000242381"/>
    </source>
</evidence>
<gene>
    <name evidence="4" type="ORF">BCV71DRAFT_292912</name>
</gene>
<dbReference type="Proteomes" id="UP000242381">
    <property type="component" value="Unassembled WGS sequence"/>
</dbReference>
<feature type="transmembrane region" description="Helical" evidence="2">
    <location>
        <begin position="133"/>
        <end position="158"/>
    </location>
</feature>
<feature type="domain" description="RlpA-like protein double-psi beta-barrel" evidence="3">
    <location>
        <begin position="201"/>
        <end position="261"/>
    </location>
</feature>
<proteinExistence type="predicted"/>
<keyword evidence="2" id="KW-1133">Transmembrane helix</keyword>
<reference evidence="4 5" key="1">
    <citation type="journal article" date="2016" name="Proc. Natl. Acad. Sci. U.S.A.">
        <title>Lipid metabolic changes in an early divergent fungus govern the establishment of a mutualistic symbiosis with endobacteria.</title>
        <authorList>
            <person name="Lastovetsky O.A."/>
            <person name="Gaspar M.L."/>
            <person name="Mondo S.J."/>
            <person name="LaButti K.M."/>
            <person name="Sandor L."/>
            <person name="Grigoriev I.V."/>
            <person name="Henry S.A."/>
            <person name="Pawlowska T.E."/>
        </authorList>
    </citation>
    <scope>NUCLEOTIDE SEQUENCE [LARGE SCALE GENOMIC DNA]</scope>
    <source>
        <strain evidence="4 5">ATCC 11559</strain>
    </source>
</reference>
<dbReference type="VEuPathDB" id="FungiDB:BCV72DRAFT_331329"/>
<dbReference type="PANTHER" id="PTHR31836:SF21">
    <property type="entry name" value="EXPANSIN-LIKE PROTEIN 7"/>
    <property type="match status" value="1"/>
</dbReference>
<sequence length="264" mass="29662">MEKKHVHEAVHKFLESGVIERSPSQDDQFLSNLSTIQEKDKIRPILDRRLYNQDRPQGCIYSSPDQCGVETVSVIQARRNGIPIQVTPVWDQCRSQDILQANEICLGTSTERIFTIFVFFQKKEMLLFSNSSFMLSVLPTKTLIVIALFVFVTVIQAASLEARGAKKSGHATFYRVNKSEKPSCGGDADNDDMVVALSKHRMGKGHKKPCGEKIKVYGERGSVTVKVVDTCPECDKNDIDLSPAAFKKIAHKKDGRVKVKWSFK</sequence>
<evidence type="ECO:0000256" key="1">
    <source>
        <dbReference type="ARBA" id="ARBA00022729"/>
    </source>
</evidence>
<evidence type="ECO:0000256" key="2">
    <source>
        <dbReference type="SAM" id="Phobius"/>
    </source>
</evidence>
<dbReference type="InterPro" id="IPR036908">
    <property type="entry name" value="RlpA-like_sf"/>
</dbReference>
<dbReference type="PANTHER" id="PTHR31836">
    <property type="match status" value="1"/>
</dbReference>
<protein>
    <recommendedName>
        <fullName evidence="3">RlpA-like protein double-psi beta-barrel domain-containing protein</fullName>
    </recommendedName>
</protein>
<dbReference type="InterPro" id="IPR051477">
    <property type="entry name" value="Expansin_CellWall"/>
</dbReference>
<dbReference type="CDD" id="cd22191">
    <property type="entry name" value="DPBB_RlpA_EXP_N-like"/>
    <property type="match status" value="1"/>
</dbReference>